<dbReference type="RefSeq" id="XP_067474146.1">
    <property type="nucleotide sequence ID" value="XM_067621445.1"/>
</dbReference>
<organism evidence="11 12">
    <name type="scientific">Aspergillus brasiliensis (strain CBS 101740 / IMI 381727 / IBT 21946)</name>
    <dbReference type="NCBI Taxonomy" id="767769"/>
    <lineage>
        <taxon>Eukaryota</taxon>
        <taxon>Fungi</taxon>
        <taxon>Dikarya</taxon>
        <taxon>Ascomycota</taxon>
        <taxon>Pezizomycotina</taxon>
        <taxon>Eurotiomycetes</taxon>
        <taxon>Eurotiomycetidae</taxon>
        <taxon>Eurotiales</taxon>
        <taxon>Aspergillaceae</taxon>
        <taxon>Aspergillus</taxon>
        <taxon>Aspergillus subgen. Circumdati</taxon>
    </lineage>
</organism>
<dbReference type="GO" id="GO:0032210">
    <property type="term" value="P:regulation of telomere maintenance via telomerase"/>
    <property type="evidence" value="ECO:0007669"/>
    <property type="project" value="TreeGrafter"/>
</dbReference>
<dbReference type="GeneID" id="93573933"/>
<dbReference type="VEuPathDB" id="FungiDB:ASPBRDRAFT_200516"/>
<dbReference type="FunFam" id="2.40.50.140:FF:000303">
    <property type="entry name" value="Protection of telomeres protein 1"/>
    <property type="match status" value="1"/>
</dbReference>
<evidence type="ECO:0000256" key="7">
    <source>
        <dbReference type="ARBA" id="ARBA00023125"/>
    </source>
</evidence>
<reference evidence="12" key="1">
    <citation type="journal article" date="2017" name="Genome Biol.">
        <title>Comparative genomics reveals high biological diversity and specific adaptations in the industrially and medically important fungal genus Aspergillus.</title>
        <authorList>
            <person name="de Vries R.P."/>
            <person name="Riley R."/>
            <person name="Wiebenga A."/>
            <person name="Aguilar-Osorio G."/>
            <person name="Amillis S."/>
            <person name="Uchima C.A."/>
            <person name="Anderluh G."/>
            <person name="Asadollahi M."/>
            <person name="Askin M."/>
            <person name="Barry K."/>
            <person name="Battaglia E."/>
            <person name="Bayram O."/>
            <person name="Benocci T."/>
            <person name="Braus-Stromeyer S.A."/>
            <person name="Caldana C."/>
            <person name="Canovas D."/>
            <person name="Cerqueira G.C."/>
            <person name="Chen F."/>
            <person name="Chen W."/>
            <person name="Choi C."/>
            <person name="Clum A."/>
            <person name="Dos Santos R.A."/>
            <person name="Damasio A.R."/>
            <person name="Diallinas G."/>
            <person name="Emri T."/>
            <person name="Fekete E."/>
            <person name="Flipphi M."/>
            <person name="Freyberg S."/>
            <person name="Gallo A."/>
            <person name="Gournas C."/>
            <person name="Habgood R."/>
            <person name="Hainaut M."/>
            <person name="Harispe M.L."/>
            <person name="Henrissat B."/>
            <person name="Hilden K.S."/>
            <person name="Hope R."/>
            <person name="Hossain A."/>
            <person name="Karabika E."/>
            <person name="Karaffa L."/>
            <person name="Karanyi Z."/>
            <person name="Krasevec N."/>
            <person name="Kuo A."/>
            <person name="Kusch H."/>
            <person name="LaButti K."/>
            <person name="Lagendijk E.L."/>
            <person name="Lapidus A."/>
            <person name="Levasseur A."/>
            <person name="Lindquist E."/>
            <person name="Lipzen A."/>
            <person name="Logrieco A.F."/>
            <person name="MacCabe A."/>
            <person name="Maekelae M.R."/>
            <person name="Malavazi I."/>
            <person name="Melin P."/>
            <person name="Meyer V."/>
            <person name="Mielnichuk N."/>
            <person name="Miskei M."/>
            <person name="Molnar A.P."/>
            <person name="Mule G."/>
            <person name="Ngan C.Y."/>
            <person name="Orejas M."/>
            <person name="Orosz E."/>
            <person name="Ouedraogo J.P."/>
            <person name="Overkamp K.M."/>
            <person name="Park H.-S."/>
            <person name="Perrone G."/>
            <person name="Piumi F."/>
            <person name="Punt P.J."/>
            <person name="Ram A.F."/>
            <person name="Ramon A."/>
            <person name="Rauscher S."/>
            <person name="Record E."/>
            <person name="Riano-Pachon D.M."/>
            <person name="Robert V."/>
            <person name="Roehrig J."/>
            <person name="Ruller R."/>
            <person name="Salamov A."/>
            <person name="Salih N.S."/>
            <person name="Samson R.A."/>
            <person name="Sandor E."/>
            <person name="Sanguinetti M."/>
            <person name="Schuetze T."/>
            <person name="Sepcic K."/>
            <person name="Shelest E."/>
            <person name="Sherlock G."/>
            <person name="Sophianopoulou V."/>
            <person name="Squina F.M."/>
            <person name="Sun H."/>
            <person name="Susca A."/>
            <person name="Todd R.B."/>
            <person name="Tsang A."/>
            <person name="Unkles S.E."/>
            <person name="van de Wiele N."/>
            <person name="van Rossen-Uffink D."/>
            <person name="Oliveira J.V."/>
            <person name="Vesth T.C."/>
            <person name="Visser J."/>
            <person name="Yu J.-H."/>
            <person name="Zhou M."/>
            <person name="Andersen M.R."/>
            <person name="Archer D.B."/>
            <person name="Baker S.E."/>
            <person name="Benoit I."/>
            <person name="Brakhage A.A."/>
            <person name="Braus G.H."/>
            <person name="Fischer R."/>
            <person name="Frisvad J.C."/>
            <person name="Goldman G.H."/>
            <person name="Houbraken J."/>
            <person name="Oakley B."/>
            <person name="Pocsi I."/>
            <person name="Scazzocchio C."/>
            <person name="Seiboth B."/>
            <person name="vanKuyk P.A."/>
            <person name="Wortman J."/>
            <person name="Dyer P.S."/>
            <person name="Grigoriev I.V."/>
        </authorList>
    </citation>
    <scope>NUCLEOTIDE SEQUENCE [LARGE SCALE GENOMIC DNA]</scope>
    <source>
        <strain evidence="12">CBS 101740 / IMI 381727 / IBT 21946</strain>
    </source>
</reference>
<keyword evidence="5" id="KW-0158">Chromosome</keyword>
<dbReference type="PANTHER" id="PTHR14513">
    <property type="entry name" value="PROTECTION OF TELOMERES 1"/>
    <property type="match status" value="1"/>
</dbReference>
<evidence type="ECO:0000313" key="12">
    <source>
        <dbReference type="Proteomes" id="UP000184499"/>
    </source>
</evidence>
<dbReference type="GO" id="GO:0098505">
    <property type="term" value="F:G-rich strand telomeric DNA binding"/>
    <property type="evidence" value="ECO:0007669"/>
    <property type="project" value="TreeGrafter"/>
</dbReference>
<proteinExistence type="inferred from homology"/>
<dbReference type="SMART" id="SM00976">
    <property type="entry name" value="Telo_bind"/>
    <property type="match status" value="1"/>
</dbReference>
<dbReference type="GO" id="GO:0016233">
    <property type="term" value="P:telomere capping"/>
    <property type="evidence" value="ECO:0007669"/>
    <property type="project" value="TreeGrafter"/>
</dbReference>
<dbReference type="CDD" id="cd04497">
    <property type="entry name" value="hPOT1_OB1_like"/>
    <property type="match status" value="1"/>
</dbReference>
<dbReference type="SUPFAM" id="SSF50249">
    <property type="entry name" value="Nucleic acid-binding proteins"/>
    <property type="match status" value="2"/>
</dbReference>
<evidence type="ECO:0000256" key="9">
    <source>
        <dbReference type="SAM" id="MobiDB-lite"/>
    </source>
</evidence>
<keyword evidence="12" id="KW-1185">Reference proteome</keyword>
<evidence type="ECO:0000256" key="8">
    <source>
        <dbReference type="ARBA" id="ARBA00023242"/>
    </source>
</evidence>
<dbReference type="InterPro" id="IPR011564">
    <property type="entry name" value="Telomer_end-bd_POT1/Cdc13"/>
</dbReference>
<keyword evidence="6" id="KW-0779">Telomere</keyword>
<evidence type="ECO:0000259" key="10">
    <source>
        <dbReference type="SMART" id="SM00976"/>
    </source>
</evidence>
<comment type="subcellular location">
    <subcellularLocation>
        <location evidence="2">Chromosome</location>
        <location evidence="2">Telomere</location>
    </subcellularLocation>
    <subcellularLocation>
        <location evidence="1">Nucleus</location>
    </subcellularLocation>
</comment>
<dbReference type="InterPro" id="IPR032042">
    <property type="entry name" value="POT1PC"/>
</dbReference>
<evidence type="ECO:0000256" key="2">
    <source>
        <dbReference type="ARBA" id="ARBA00004574"/>
    </source>
</evidence>
<evidence type="ECO:0000256" key="6">
    <source>
        <dbReference type="ARBA" id="ARBA00022895"/>
    </source>
</evidence>
<dbReference type="Pfam" id="PF02765">
    <property type="entry name" value="POT1"/>
    <property type="match status" value="1"/>
</dbReference>
<dbReference type="Gene3D" id="2.40.50.140">
    <property type="entry name" value="Nucleic acid-binding proteins"/>
    <property type="match status" value="2"/>
</dbReference>
<protein>
    <recommendedName>
        <fullName evidence="4">Protection of telomeres protein 1</fullName>
    </recommendedName>
</protein>
<feature type="compositionally biased region" description="Basic and acidic residues" evidence="9">
    <location>
        <begin position="342"/>
        <end position="352"/>
    </location>
</feature>
<feature type="region of interest" description="Disordered" evidence="9">
    <location>
        <begin position="342"/>
        <end position="379"/>
    </location>
</feature>
<dbReference type="Proteomes" id="UP000184499">
    <property type="component" value="Unassembled WGS sequence"/>
</dbReference>
<evidence type="ECO:0000313" key="11">
    <source>
        <dbReference type="EMBL" id="OJJ66897.1"/>
    </source>
</evidence>
<evidence type="ECO:0000256" key="5">
    <source>
        <dbReference type="ARBA" id="ARBA00022454"/>
    </source>
</evidence>
<sequence length="611" mass="69510">MSGGYASRFVDVSTALSTQGKVSVIGVVVDVFGGIWKSRGSSSCITFTIKDSGLDNGHTWDGLKIKYFKDNESHLPPVQVRDVILIRDIWIRNFKGDPLGVAAQDREVPWAIFRMDPDPTSSPAPLSGPTHFEPSPSEKIHALNLLNSLTAVDGFRKAPVHDTPRGSYVVQAAIPNSKPYPHKKLSLVKDIVERNYVDLVGEIVRIYTNDSEKVVLYFTDYTANDGLEDRQIDDAGDNSYGTEGDIYGYQKRPKKKWTGPIGRMTLTITLWEPHASYARQHLKDNDLIQLYNVHVKRSRINGILEASVHTNRTNPNSVNVQNLDRRKDTFVEQFLQRKAEYWKANPRKREPENEAQQVSKRSTKKQRKKAEKVEEGQVSIAAASSKRYAPNENIKAGNPSVPTMSLETILSNKLHDNISYDNIQYRFPFQNFCYRTTIRVVDFFPPRLEDFSVPEDSSGEGTSQRDPDRFIRWEWRFCLLVESVPPPPAGQAKEQMRLFVAGPNAEYLLGLTAVDLRRNQHDLKELREKLFILWGDLEERKRAALHDGKQDLGPVSCRPFNCCIQEYGVLCRHRPDTEGTNTNNEDDENGCSHDDCFGWERRFAMFLTTIS</sequence>
<dbReference type="GO" id="GO:0010521">
    <property type="term" value="F:telomerase inhibitor activity"/>
    <property type="evidence" value="ECO:0007669"/>
    <property type="project" value="TreeGrafter"/>
</dbReference>
<keyword evidence="8" id="KW-0539">Nucleus</keyword>
<keyword evidence="7" id="KW-0238">DNA-binding</keyword>
<evidence type="ECO:0000256" key="4">
    <source>
        <dbReference type="ARBA" id="ARBA00015253"/>
    </source>
</evidence>
<gene>
    <name evidence="11" type="ORF">ASPBRDRAFT_200516</name>
</gene>
<dbReference type="Pfam" id="PF16686">
    <property type="entry name" value="POT1PC"/>
    <property type="match status" value="1"/>
</dbReference>
<feature type="compositionally biased region" description="Basic residues" evidence="9">
    <location>
        <begin position="361"/>
        <end position="370"/>
    </location>
</feature>
<dbReference type="InterPro" id="IPR028389">
    <property type="entry name" value="POT1"/>
</dbReference>
<dbReference type="OMA" id="WEPHASF"/>
<dbReference type="EMBL" id="KV878696">
    <property type="protein sequence ID" value="OJJ66897.1"/>
    <property type="molecule type" value="Genomic_DNA"/>
</dbReference>
<dbReference type="OrthoDB" id="2186770at2759"/>
<evidence type="ECO:0000256" key="3">
    <source>
        <dbReference type="ARBA" id="ARBA00008442"/>
    </source>
</evidence>
<dbReference type="STRING" id="767769.A0A1L9U5G2"/>
<dbReference type="AlphaFoldDB" id="A0A1L9U5G2"/>
<evidence type="ECO:0000256" key="1">
    <source>
        <dbReference type="ARBA" id="ARBA00004123"/>
    </source>
</evidence>
<dbReference type="GO" id="GO:0000783">
    <property type="term" value="C:nuclear telomere cap complex"/>
    <property type="evidence" value="ECO:0007669"/>
    <property type="project" value="TreeGrafter"/>
</dbReference>
<feature type="domain" description="Telomeric single stranded DNA binding POT1/Cdc13" evidence="10">
    <location>
        <begin position="9"/>
        <end position="151"/>
    </location>
</feature>
<accession>A0A1L9U5G2</accession>
<comment type="similarity">
    <text evidence="3">Belongs to the telombin family.</text>
</comment>
<dbReference type="PANTHER" id="PTHR14513:SF0">
    <property type="entry name" value="PROTECTION OF TELOMERES PROTEIN 1"/>
    <property type="match status" value="1"/>
</dbReference>
<dbReference type="InterPro" id="IPR012340">
    <property type="entry name" value="NA-bd_OB-fold"/>
</dbReference>
<name>A0A1L9U5G2_ASPBC</name>